<accession>A0A7M2YZL8</accession>
<dbReference type="InterPro" id="IPR020616">
    <property type="entry name" value="Thiolase_N"/>
</dbReference>
<sequence length="396" mass="41039">MIGSVAAASVPSVTDALIVDAVRTPIGRRNGTLASVRADDLAADALGGLAGRVGLDPAEVEDVQMGCVTQIGEQALNVGRVAVLVAGWPETVAATTVDRQCGSSMQAAFNAASAVQAGHLDVVVAAGVESMSRVPMGSNLGVDGFAGLNEKIAQRWPIVPQGISAEEIAREWGLTREQLDAYALESHRRALAAIDGGLFEREIVPVTLPDGVFTVDEAPRRDTSAEKLASLQPAFIPDGVVTAGNSSQIVDGAAAMLVASEAACTRLRLVPRARFVSFGIAGVDPFRMLHGNPQACAQALRRAGLGWDDMAVIEVNEAFASVVLQTLADSGLHERWEAGDVNPNGGGISLGHPLGATGARITATLLAELERRDARYGLASMCIGQGQAIAAVVERL</sequence>
<dbReference type="InterPro" id="IPR020617">
    <property type="entry name" value="Thiolase_C"/>
</dbReference>
<feature type="domain" description="Thiolase N-terminal" evidence="6">
    <location>
        <begin position="17"/>
        <end position="261"/>
    </location>
</feature>
<dbReference type="InterPro" id="IPR016039">
    <property type="entry name" value="Thiolase-like"/>
</dbReference>
<feature type="active site" description="Proton acceptor" evidence="4">
    <location>
        <position position="352"/>
    </location>
</feature>
<gene>
    <name evidence="8" type="ORF">Gocc_0761</name>
</gene>
<dbReference type="PANTHER" id="PTHR43365">
    <property type="entry name" value="BLR7806 PROTEIN"/>
    <property type="match status" value="1"/>
</dbReference>
<evidence type="ECO:0000259" key="6">
    <source>
        <dbReference type="Pfam" id="PF00108"/>
    </source>
</evidence>
<dbReference type="GO" id="GO:0003988">
    <property type="term" value="F:acetyl-CoA C-acyltransferase activity"/>
    <property type="evidence" value="ECO:0007669"/>
    <property type="project" value="UniProtKB-ARBA"/>
</dbReference>
<dbReference type="PANTHER" id="PTHR43365:SF1">
    <property type="entry name" value="ACETYL-COA C-ACYLTRANSFERASE"/>
    <property type="match status" value="1"/>
</dbReference>
<reference evidence="8 9" key="1">
    <citation type="submission" date="2018-07" db="EMBL/GenBank/DDBJ databases">
        <title>High-quality-draft genome sequence of Gaiella occulta.</title>
        <authorList>
            <person name="Severino R."/>
            <person name="Froufe H.J.C."/>
            <person name="Rainey F.A."/>
            <person name="Barroso C."/>
            <person name="Albuquerque L."/>
            <person name="Lobo-Da-Cunha A."/>
            <person name="Da Costa M.S."/>
            <person name="Egas C."/>
        </authorList>
    </citation>
    <scope>NUCLEOTIDE SEQUENCE [LARGE SCALE GENOMIC DNA]</scope>
    <source>
        <strain evidence="8 9">F2-233</strain>
    </source>
</reference>
<evidence type="ECO:0000256" key="1">
    <source>
        <dbReference type="ARBA" id="ARBA00010982"/>
    </source>
</evidence>
<evidence type="ECO:0000256" key="4">
    <source>
        <dbReference type="PIRSR" id="PIRSR000429-1"/>
    </source>
</evidence>
<dbReference type="InterPro" id="IPR002155">
    <property type="entry name" value="Thiolase"/>
</dbReference>
<dbReference type="AlphaFoldDB" id="A0A7M2YZL8"/>
<feature type="domain" description="Thiolase C-terminal" evidence="7">
    <location>
        <begin position="271"/>
        <end position="395"/>
    </location>
</feature>
<dbReference type="PROSITE" id="PS00737">
    <property type="entry name" value="THIOLASE_2"/>
    <property type="match status" value="1"/>
</dbReference>
<name>A0A7M2YZL8_9ACTN</name>
<evidence type="ECO:0000259" key="7">
    <source>
        <dbReference type="Pfam" id="PF02803"/>
    </source>
</evidence>
<dbReference type="Pfam" id="PF00108">
    <property type="entry name" value="Thiolase_N"/>
    <property type="match status" value="1"/>
</dbReference>
<keyword evidence="2 5" id="KW-0808">Transferase</keyword>
<dbReference type="Gene3D" id="3.40.47.10">
    <property type="match status" value="1"/>
</dbReference>
<comment type="similarity">
    <text evidence="1 5">Belongs to the thiolase-like superfamily. Thiolase family.</text>
</comment>
<dbReference type="Proteomes" id="UP000254134">
    <property type="component" value="Unassembled WGS sequence"/>
</dbReference>
<dbReference type="PROSITE" id="PS00099">
    <property type="entry name" value="THIOLASE_3"/>
    <property type="match status" value="1"/>
</dbReference>
<dbReference type="NCBIfam" id="TIGR01930">
    <property type="entry name" value="AcCoA-C-Actrans"/>
    <property type="match status" value="1"/>
</dbReference>
<evidence type="ECO:0000313" key="8">
    <source>
        <dbReference type="EMBL" id="RDI74963.1"/>
    </source>
</evidence>
<proteinExistence type="inferred from homology"/>
<dbReference type="CDD" id="cd00751">
    <property type="entry name" value="thiolase"/>
    <property type="match status" value="1"/>
</dbReference>
<keyword evidence="9" id="KW-1185">Reference proteome</keyword>
<dbReference type="EMBL" id="QQZY01000002">
    <property type="protein sequence ID" value="RDI74963.1"/>
    <property type="molecule type" value="Genomic_DNA"/>
</dbReference>
<dbReference type="PIRSF" id="PIRSF000429">
    <property type="entry name" value="Ac-CoA_Ac_transf"/>
    <property type="match status" value="1"/>
</dbReference>
<feature type="active site" description="Acyl-thioester intermediate" evidence="4">
    <location>
        <position position="101"/>
    </location>
</feature>
<evidence type="ECO:0000313" key="9">
    <source>
        <dbReference type="Proteomes" id="UP000254134"/>
    </source>
</evidence>
<organism evidence="8 9">
    <name type="scientific">Gaiella occulta</name>
    <dbReference type="NCBI Taxonomy" id="1002870"/>
    <lineage>
        <taxon>Bacteria</taxon>
        <taxon>Bacillati</taxon>
        <taxon>Actinomycetota</taxon>
        <taxon>Thermoleophilia</taxon>
        <taxon>Gaiellales</taxon>
        <taxon>Gaiellaceae</taxon>
        <taxon>Gaiella</taxon>
    </lineage>
</organism>
<evidence type="ECO:0000256" key="2">
    <source>
        <dbReference type="ARBA" id="ARBA00022679"/>
    </source>
</evidence>
<reference evidence="9" key="2">
    <citation type="journal article" date="2019" name="MicrobiologyOpen">
        <title>High-quality draft genome sequence of Gaiella occulta isolated from a 150 meter deep mineral water borehole and comparison with the genome sequences of other deep-branching lineages of the phylum Actinobacteria.</title>
        <authorList>
            <person name="Severino R."/>
            <person name="Froufe H.J.C."/>
            <person name="Barroso C."/>
            <person name="Albuquerque L."/>
            <person name="Lobo-da-Cunha A."/>
            <person name="da Costa M.S."/>
            <person name="Egas C."/>
        </authorList>
    </citation>
    <scope>NUCLEOTIDE SEQUENCE [LARGE SCALE GENOMIC DNA]</scope>
    <source>
        <strain evidence="9">F2-233</strain>
    </source>
</reference>
<comment type="caution">
    <text evidence="8">The sequence shown here is derived from an EMBL/GenBank/DDBJ whole genome shotgun (WGS) entry which is preliminary data.</text>
</comment>
<protein>
    <submittedName>
        <fullName evidence="8">AcCoA-C-Actrans: acetyl-CoA C-acetyltransferase</fullName>
    </submittedName>
</protein>
<feature type="active site" description="Proton acceptor" evidence="4">
    <location>
        <position position="382"/>
    </location>
</feature>
<dbReference type="Pfam" id="PF02803">
    <property type="entry name" value="Thiolase_C"/>
    <property type="match status" value="1"/>
</dbReference>
<dbReference type="InterPro" id="IPR020613">
    <property type="entry name" value="Thiolase_CS"/>
</dbReference>
<dbReference type="SUPFAM" id="SSF53901">
    <property type="entry name" value="Thiolase-like"/>
    <property type="match status" value="2"/>
</dbReference>
<dbReference type="FunFam" id="3.40.47.10:FF:000010">
    <property type="entry name" value="Acetyl-CoA acetyltransferase (Thiolase)"/>
    <property type="match status" value="1"/>
</dbReference>
<dbReference type="InterPro" id="IPR020610">
    <property type="entry name" value="Thiolase_AS"/>
</dbReference>
<evidence type="ECO:0000256" key="3">
    <source>
        <dbReference type="ARBA" id="ARBA00023315"/>
    </source>
</evidence>
<evidence type="ECO:0000256" key="5">
    <source>
        <dbReference type="RuleBase" id="RU003557"/>
    </source>
</evidence>
<keyword evidence="3 5" id="KW-0012">Acyltransferase</keyword>